<dbReference type="CDD" id="cd04243">
    <property type="entry name" value="AAK_AK-HSDH-like"/>
    <property type="match status" value="1"/>
</dbReference>
<keyword evidence="6" id="KW-0067">ATP-binding</keyword>
<evidence type="ECO:0000256" key="4">
    <source>
        <dbReference type="ARBA" id="ARBA00022741"/>
    </source>
</evidence>
<evidence type="ECO:0000313" key="12">
    <source>
        <dbReference type="EMBL" id="GAA3926190.1"/>
    </source>
</evidence>
<accession>A0ABP7MM78</accession>
<proteinExistence type="inferred from homology"/>
<dbReference type="InterPro" id="IPR054352">
    <property type="entry name" value="ACT_Aspartokinase"/>
</dbReference>
<evidence type="ECO:0000313" key="13">
    <source>
        <dbReference type="Proteomes" id="UP001499909"/>
    </source>
</evidence>
<keyword evidence="3 8" id="KW-0808">Transferase</keyword>
<reference evidence="13" key="1">
    <citation type="journal article" date="2019" name="Int. J. Syst. Evol. Microbiol.">
        <title>The Global Catalogue of Microorganisms (GCM) 10K type strain sequencing project: providing services to taxonomists for standard genome sequencing and annotation.</title>
        <authorList>
            <consortium name="The Broad Institute Genomics Platform"/>
            <consortium name="The Broad Institute Genome Sequencing Center for Infectious Disease"/>
            <person name="Wu L."/>
            <person name="Ma J."/>
        </authorList>
    </citation>
    <scope>NUCLEOTIDE SEQUENCE [LARGE SCALE GENOMIC DNA]</scope>
    <source>
        <strain evidence="13">JCM 17214</strain>
    </source>
</reference>
<keyword evidence="4" id="KW-0547">Nucleotide-binding</keyword>
<evidence type="ECO:0000259" key="10">
    <source>
        <dbReference type="Pfam" id="PF00696"/>
    </source>
</evidence>
<dbReference type="RefSeq" id="WP_345110963.1">
    <property type="nucleotide sequence ID" value="NZ_BAABDH010000017.1"/>
</dbReference>
<dbReference type="Proteomes" id="UP001499909">
    <property type="component" value="Unassembled WGS sequence"/>
</dbReference>
<comment type="catalytic activity">
    <reaction evidence="7 8">
        <text>L-aspartate + ATP = 4-phospho-L-aspartate + ADP</text>
        <dbReference type="Rhea" id="RHEA:23776"/>
        <dbReference type="ChEBI" id="CHEBI:29991"/>
        <dbReference type="ChEBI" id="CHEBI:30616"/>
        <dbReference type="ChEBI" id="CHEBI:57535"/>
        <dbReference type="ChEBI" id="CHEBI:456216"/>
        <dbReference type="EC" id="2.7.2.4"/>
    </reaction>
</comment>
<dbReference type="InterPro" id="IPR001341">
    <property type="entry name" value="Asp_kinase"/>
</dbReference>
<comment type="pathway">
    <text evidence="9">Amino-acid biosynthesis; L-threonine biosynthesis; L-threonine from L-aspartate: step 1/5.</text>
</comment>
<dbReference type="Pfam" id="PF00696">
    <property type="entry name" value="AA_kinase"/>
    <property type="match status" value="1"/>
</dbReference>
<dbReference type="SUPFAM" id="SSF53633">
    <property type="entry name" value="Carbamate kinase-like"/>
    <property type="match status" value="1"/>
</dbReference>
<feature type="domain" description="Aspartokinase ACT" evidence="11">
    <location>
        <begin position="378"/>
        <end position="434"/>
    </location>
</feature>
<dbReference type="InterPro" id="IPR001048">
    <property type="entry name" value="Asp/Glu/Uridylate_kinase"/>
</dbReference>
<sequence>MKVLKFGGTSVGSAERMRALPALIQGPERRIVVLSAMSGTTNALVSIARLLYEGDTTAATYQIEILRQHYLIVARELLPDTAVATEAIQHLDSSFKSIFGLTRNPLSASGERLILAQGELLSTLLFHRYYTGILGQPATLLPALDFMRLDANDEPDADYIEQHLAATLAPCAAEQLFITQGYICRNAQGDVDNLKRGGSDYSASLIGAAAHAAEIQIWTDIDGLHNNDPRVVEGTYPVRELSFDEAAELAYFGAKILHPSSILPAAKHGIPVRLLNTMQPEAPGTLISDKTGTEAIKAVAAKDGLVAIKVKSSRMLLAHGFLRSLFEVFERHRTSIDMITTSEVAVSLTIDDATHLPEILEELRGFGTVEVDENQTIVCLVGNLIQADHGSARLVFNALQDIPLRMISYGGSPNNISILISTADKARALKVLNDGLFRQPAAQPQAEAAHS</sequence>
<dbReference type="NCBIfam" id="TIGR00657">
    <property type="entry name" value="asp_kinases"/>
    <property type="match status" value="1"/>
</dbReference>
<feature type="domain" description="Aspartate/glutamate/uridylate kinase" evidence="10">
    <location>
        <begin position="2"/>
        <end position="276"/>
    </location>
</feature>
<comment type="similarity">
    <text evidence="2 8">Belongs to the aspartokinase family.</text>
</comment>
<dbReference type="CDD" id="cd04912">
    <property type="entry name" value="ACT_AKiii-LysC-EC-like_1"/>
    <property type="match status" value="1"/>
</dbReference>
<dbReference type="InterPro" id="IPR036393">
    <property type="entry name" value="AceGlu_kinase-like_sf"/>
</dbReference>
<evidence type="ECO:0000256" key="9">
    <source>
        <dbReference type="RuleBase" id="RU004249"/>
    </source>
</evidence>
<evidence type="ECO:0000256" key="7">
    <source>
        <dbReference type="ARBA" id="ARBA00047872"/>
    </source>
</evidence>
<evidence type="ECO:0000256" key="5">
    <source>
        <dbReference type="ARBA" id="ARBA00022777"/>
    </source>
</evidence>
<protein>
    <recommendedName>
        <fullName evidence="8">Aspartokinase</fullName>
        <ecNumber evidence="8">2.7.2.4</ecNumber>
    </recommendedName>
</protein>
<keyword evidence="13" id="KW-1185">Reference proteome</keyword>
<keyword evidence="9" id="KW-0028">Amino-acid biosynthesis</keyword>
<dbReference type="PROSITE" id="PS00324">
    <property type="entry name" value="ASPARTOKINASE"/>
    <property type="match status" value="1"/>
</dbReference>
<dbReference type="InterPro" id="IPR045865">
    <property type="entry name" value="ACT-like_dom_sf"/>
</dbReference>
<evidence type="ECO:0000256" key="3">
    <source>
        <dbReference type="ARBA" id="ARBA00022679"/>
    </source>
</evidence>
<evidence type="ECO:0000259" key="11">
    <source>
        <dbReference type="Pfam" id="PF22468"/>
    </source>
</evidence>
<evidence type="ECO:0000256" key="6">
    <source>
        <dbReference type="ARBA" id="ARBA00022840"/>
    </source>
</evidence>
<comment type="caution">
    <text evidence="12">The sequence shown here is derived from an EMBL/GenBank/DDBJ whole genome shotgun (WGS) entry which is preliminary data.</text>
</comment>
<dbReference type="EC" id="2.7.2.4" evidence="8"/>
<dbReference type="PIRSF" id="PIRSF000726">
    <property type="entry name" value="Asp_kin"/>
    <property type="match status" value="1"/>
</dbReference>
<dbReference type="SUPFAM" id="SSF55021">
    <property type="entry name" value="ACT-like"/>
    <property type="match status" value="2"/>
</dbReference>
<dbReference type="EMBL" id="BAABDH010000017">
    <property type="protein sequence ID" value="GAA3926190.1"/>
    <property type="molecule type" value="Genomic_DNA"/>
</dbReference>
<name>A0ABP7MM78_9BACT</name>
<dbReference type="InterPro" id="IPR005260">
    <property type="entry name" value="Asp_kin_monofn"/>
</dbReference>
<dbReference type="GO" id="GO:0016301">
    <property type="term" value="F:kinase activity"/>
    <property type="evidence" value="ECO:0007669"/>
    <property type="project" value="UniProtKB-KW"/>
</dbReference>
<dbReference type="InterPro" id="IPR018042">
    <property type="entry name" value="Aspartate_kinase_CS"/>
</dbReference>
<evidence type="ECO:0000256" key="1">
    <source>
        <dbReference type="ARBA" id="ARBA00004766"/>
    </source>
</evidence>
<comment type="pathway">
    <text evidence="9">Amino-acid biosynthesis; L-methionine biosynthesis via de novo pathway; L-homoserine from L-aspartate: step 1/3.</text>
</comment>
<organism evidence="12 13">
    <name type="scientific">Hymenobacter algoricola</name>
    <dbReference type="NCBI Taxonomy" id="486267"/>
    <lineage>
        <taxon>Bacteria</taxon>
        <taxon>Pseudomonadati</taxon>
        <taxon>Bacteroidota</taxon>
        <taxon>Cytophagia</taxon>
        <taxon>Cytophagales</taxon>
        <taxon>Hymenobacteraceae</taxon>
        <taxon>Hymenobacter</taxon>
    </lineage>
</organism>
<dbReference type="Gene3D" id="3.40.1160.10">
    <property type="entry name" value="Acetylglutamate kinase-like"/>
    <property type="match status" value="1"/>
</dbReference>
<gene>
    <name evidence="12" type="ORF">GCM10022406_10110</name>
</gene>
<dbReference type="PANTHER" id="PTHR21499">
    <property type="entry name" value="ASPARTATE KINASE"/>
    <property type="match status" value="1"/>
</dbReference>
<dbReference type="Pfam" id="PF22468">
    <property type="entry name" value="ACT_9"/>
    <property type="match status" value="1"/>
</dbReference>
<dbReference type="Gene3D" id="3.30.70.260">
    <property type="match status" value="2"/>
</dbReference>
<dbReference type="PANTHER" id="PTHR21499:SF59">
    <property type="entry name" value="ASPARTOKINASE"/>
    <property type="match status" value="1"/>
</dbReference>
<evidence type="ECO:0000256" key="2">
    <source>
        <dbReference type="ARBA" id="ARBA00010122"/>
    </source>
</evidence>
<comment type="pathway">
    <text evidence="1 9">Amino-acid biosynthesis; L-lysine biosynthesis via DAP pathway; (S)-tetrahydrodipicolinate from L-aspartate: step 1/4.</text>
</comment>
<evidence type="ECO:0000256" key="8">
    <source>
        <dbReference type="RuleBase" id="RU003448"/>
    </source>
</evidence>
<keyword evidence="5 8" id="KW-0418">Kinase</keyword>